<dbReference type="AlphaFoldDB" id="A0AAX4HUG8"/>
<protein>
    <submittedName>
        <fullName evidence="3">Fatty acid desaturase</fullName>
        <ecNumber evidence="3">1.14.19.-</ecNumber>
    </submittedName>
</protein>
<name>A0AAX4HUG8_9BACT</name>
<keyword evidence="1" id="KW-1133">Transmembrane helix</keyword>
<evidence type="ECO:0000313" key="3">
    <source>
        <dbReference type="EMBL" id="WPU66944.1"/>
    </source>
</evidence>
<dbReference type="Proteomes" id="UP001324634">
    <property type="component" value="Chromosome"/>
</dbReference>
<feature type="transmembrane region" description="Helical" evidence="1">
    <location>
        <begin position="12"/>
        <end position="30"/>
    </location>
</feature>
<dbReference type="KEGG" id="psti:SOO65_09295"/>
<feature type="transmembrane region" description="Helical" evidence="1">
    <location>
        <begin position="36"/>
        <end position="55"/>
    </location>
</feature>
<dbReference type="GO" id="GO:0016491">
    <property type="term" value="F:oxidoreductase activity"/>
    <property type="evidence" value="ECO:0007669"/>
    <property type="project" value="UniProtKB-KW"/>
</dbReference>
<reference evidence="3 4" key="1">
    <citation type="submission" date="2023-11" db="EMBL/GenBank/DDBJ databases">
        <title>Peredibacter starrii A3.12.</title>
        <authorList>
            <person name="Mitchell R.J."/>
        </authorList>
    </citation>
    <scope>NUCLEOTIDE SEQUENCE [LARGE SCALE GENOMIC DNA]</scope>
    <source>
        <strain evidence="3 4">A3.12</strain>
    </source>
</reference>
<accession>A0AAX4HUG8</accession>
<keyword evidence="4" id="KW-1185">Reference proteome</keyword>
<organism evidence="3 4">
    <name type="scientific">Peredibacter starrii</name>
    <dbReference type="NCBI Taxonomy" id="28202"/>
    <lineage>
        <taxon>Bacteria</taxon>
        <taxon>Pseudomonadati</taxon>
        <taxon>Bdellovibrionota</taxon>
        <taxon>Bacteriovoracia</taxon>
        <taxon>Bacteriovoracales</taxon>
        <taxon>Bacteriovoracaceae</taxon>
        <taxon>Peredibacter</taxon>
    </lineage>
</organism>
<dbReference type="GO" id="GO:0006629">
    <property type="term" value="P:lipid metabolic process"/>
    <property type="evidence" value="ECO:0007669"/>
    <property type="project" value="InterPro"/>
</dbReference>
<keyword evidence="1" id="KW-0812">Transmembrane</keyword>
<keyword evidence="3" id="KW-0560">Oxidoreductase</keyword>
<feature type="transmembrane region" description="Helical" evidence="1">
    <location>
        <begin position="143"/>
        <end position="164"/>
    </location>
</feature>
<evidence type="ECO:0000259" key="2">
    <source>
        <dbReference type="Pfam" id="PF00487"/>
    </source>
</evidence>
<feature type="domain" description="Fatty acid desaturase" evidence="2">
    <location>
        <begin position="37"/>
        <end position="240"/>
    </location>
</feature>
<sequence>MQKLERLQNIVINRGIIIALVVVSLAQYFWTPTGALWILDVLFRAYLLFLCGVMGHEASHGVLGDTKLQNIWWGRISFIPIAVPNAQFRITHRYHHSFTNEDGKDPDLLLKMDHWWQFPGRALAMPHHWIMWLKNNSLLSQSVILEILLSYVVYFAIFGTISYFVGWERVLLGLVPAQILNSFLLWYPFAVKTHEGHEVGPQEVRSHDYHGALMYWFTLGLSMHRAHHMRPHLGWLQLRPYIKKGPVFKRDIIRL</sequence>
<dbReference type="EMBL" id="CP139487">
    <property type="protein sequence ID" value="WPU66944.1"/>
    <property type="molecule type" value="Genomic_DNA"/>
</dbReference>
<dbReference type="RefSeq" id="WP_321399645.1">
    <property type="nucleotide sequence ID" value="NZ_CP139487.1"/>
</dbReference>
<dbReference type="Pfam" id="PF00487">
    <property type="entry name" value="FA_desaturase"/>
    <property type="match status" value="1"/>
</dbReference>
<gene>
    <name evidence="3" type="ORF">SOO65_09295</name>
</gene>
<evidence type="ECO:0000256" key="1">
    <source>
        <dbReference type="SAM" id="Phobius"/>
    </source>
</evidence>
<proteinExistence type="predicted"/>
<keyword evidence="1" id="KW-0472">Membrane</keyword>
<evidence type="ECO:0000313" key="4">
    <source>
        <dbReference type="Proteomes" id="UP001324634"/>
    </source>
</evidence>
<dbReference type="EC" id="1.14.19.-" evidence="3"/>
<dbReference type="InterPro" id="IPR005804">
    <property type="entry name" value="FA_desaturase_dom"/>
</dbReference>